<dbReference type="AlphaFoldDB" id="A0A166U3Z9"/>
<dbReference type="STRING" id="436010.A0A166U3Z9"/>
<accession>A0A166U3Z9</accession>
<protein>
    <submittedName>
        <fullName evidence="2">Uncharacterized protein</fullName>
    </submittedName>
</protein>
<evidence type="ECO:0000313" key="2">
    <source>
        <dbReference type="EMBL" id="KZP31291.1"/>
    </source>
</evidence>
<evidence type="ECO:0000313" key="3">
    <source>
        <dbReference type="Proteomes" id="UP000076532"/>
    </source>
</evidence>
<name>A0A166U3Z9_9AGAM</name>
<keyword evidence="3" id="KW-1185">Reference proteome</keyword>
<dbReference type="EMBL" id="KV417490">
    <property type="protein sequence ID" value="KZP31291.1"/>
    <property type="molecule type" value="Genomic_DNA"/>
</dbReference>
<proteinExistence type="predicted"/>
<feature type="region of interest" description="Disordered" evidence="1">
    <location>
        <begin position="143"/>
        <end position="182"/>
    </location>
</feature>
<sequence>MNPFSSIAFDEQQAATIANYYLSSSESLALNEEEYHLQSSMGCYPPSASSSVTSFEDELHLSHQTQLDAPTQNWSDFKFDSQGSWSQQYLAPPSEEPTYSQVPLYAPIPRSHDIFDPLQSPADYSFPATQQYDTIQQNQIITHAAADTSSSNPGPIRTVPKSRRASRDSGRPYPQQSSLLHPYVPESGAQTTFQTPSELLQDLNSRDALSTQPNQETRHATQRKSLRRALAASVGFEPTDPDTISAHDKKRQYLECLENYILYIHDQLQLVGHEHVKLERLSTYRGLSSRSIRTLLVHMENSVRKLHQETLSQEQVYMDLRDQVAPPDAQEEQDAATAADKYPGRQSFDAFAPSEIVHAEQLEYASATPYFF</sequence>
<dbReference type="Proteomes" id="UP000076532">
    <property type="component" value="Unassembled WGS sequence"/>
</dbReference>
<gene>
    <name evidence="2" type="ORF">FIBSPDRAFT_925975</name>
</gene>
<feature type="compositionally biased region" description="Polar residues" evidence="1">
    <location>
        <begin position="143"/>
        <end position="153"/>
    </location>
</feature>
<dbReference type="OrthoDB" id="3258400at2759"/>
<reference evidence="2 3" key="1">
    <citation type="journal article" date="2016" name="Mol. Biol. Evol.">
        <title>Comparative Genomics of Early-Diverging Mushroom-Forming Fungi Provides Insights into the Origins of Lignocellulose Decay Capabilities.</title>
        <authorList>
            <person name="Nagy L.G."/>
            <person name="Riley R."/>
            <person name="Tritt A."/>
            <person name="Adam C."/>
            <person name="Daum C."/>
            <person name="Floudas D."/>
            <person name="Sun H."/>
            <person name="Yadav J.S."/>
            <person name="Pangilinan J."/>
            <person name="Larsson K.H."/>
            <person name="Matsuura K."/>
            <person name="Barry K."/>
            <person name="Labutti K."/>
            <person name="Kuo R."/>
            <person name="Ohm R.A."/>
            <person name="Bhattacharya S.S."/>
            <person name="Shirouzu T."/>
            <person name="Yoshinaga Y."/>
            <person name="Martin F.M."/>
            <person name="Grigoriev I.V."/>
            <person name="Hibbett D.S."/>
        </authorList>
    </citation>
    <scope>NUCLEOTIDE SEQUENCE [LARGE SCALE GENOMIC DNA]</scope>
    <source>
        <strain evidence="2 3">CBS 109695</strain>
    </source>
</reference>
<evidence type="ECO:0000256" key="1">
    <source>
        <dbReference type="SAM" id="MobiDB-lite"/>
    </source>
</evidence>
<organism evidence="2 3">
    <name type="scientific">Athelia psychrophila</name>
    <dbReference type="NCBI Taxonomy" id="1759441"/>
    <lineage>
        <taxon>Eukaryota</taxon>
        <taxon>Fungi</taxon>
        <taxon>Dikarya</taxon>
        <taxon>Basidiomycota</taxon>
        <taxon>Agaricomycotina</taxon>
        <taxon>Agaricomycetes</taxon>
        <taxon>Agaricomycetidae</taxon>
        <taxon>Atheliales</taxon>
        <taxon>Atheliaceae</taxon>
        <taxon>Athelia</taxon>
    </lineage>
</organism>